<dbReference type="Gramene" id="Os01t0888022-00">
    <property type="protein sequence ID" value="Os01t0888022-00"/>
    <property type="gene ID" value="Os01g0888022"/>
</dbReference>
<dbReference type="InParanoid" id="A0A0P0VBE3"/>
<organism evidence="2 3">
    <name type="scientific">Oryza sativa subsp. japonica</name>
    <name type="common">Rice</name>
    <dbReference type="NCBI Taxonomy" id="39947"/>
    <lineage>
        <taxon>Eukaryota</taxon>
        <taxon>Viridiplantae</taxon>
        <taxon>Streptophyta</taxon>
        <taxon>Embryophyta</taxon>
        <taxon>Tracheophyta</taxon>
        <taxon>Spermatophyta</taxon>
        <taxon>Magnoliopsida</taxon>
        <taxon>Liliopsida</taxon>
        <taxon>Poales</taxon>
        <taxon>Poaceae</taxon>
        <taxon>BOP clade</taxon>
        <taxon>Oryzoideae</taxon>
        <taxon>Oryzeae</taxon>
        <taxon>Oryzinae</taxon>
        <taxon>Oryza</taxon>
        <taxon>Oryza sativa</taxon>
    </lineage>
</organism>
<keyword evidence="3" id="KW-1185">Reference proteome</keyword>
<gene>
    <name evidence="2" type="ordered locus">Os01g0888022</name>
    <name evidence="2" type="ORF">OSNPB_010888022</name>
</gene>
<dbReference type="AlphaFoldDB" id="A0A0P0VBE3"/>
<reference evidence="2 3" key="2">
    <citation type="journal article" date="2013" name="Plant Cell Physiol.">
        <title>Rice Annotation Project Database (RAP-DB): an integrative and interactive database for rice genomics.</title>
        <authorList>
            <person name="Sakai H."/>
            <person name="Lee S.S."/>
            <person name="Tanaka T."/>
            <person name="Numa H."/>
            <person name="Kim J."/>
            <person name="Kawahara Y."/>
            <person name="Wakimoto H."/>
            <person name="Yang C.C."/>
            <person name="Iwamoto M."/>
            <person name="Abe T."/>
            <person name="Yamada Y."/>
            <person name="Muto A."/>
            <person name="Inokuchi H."/>
            <person name="Ikemura T."/>
            <person name="Matsumoto T."/>
            <person name="Sasaki T."/>
            <person name="Itoh T."/>
        </authorList>
    </citation>
    <scope>NUCLEOTIDE SEQUENCE [LARGE SCALE GENOMIC DNA]</scope>
    <source>
        <strain evidence="3">cv. Nipponbare</strain>
    </source>
</reference>
<dbReference type="Proteomes" id="UP000059680">
    <property type="component" value="Chromosome 1"/>
</dbReference>
<feature type="region of interest" description="Disordered" evidence="1">
    <location>
        <begin position="25"/>
        <end position="46"/>
    </location>
</feature>
<reference evidence="2 3" key="3">
    <citation type="journal article" date="2013" name="Rice">
        <title>Improvement of the Oryza sativa Nipponbare reference genome using next generation sequence and optical map data.</title>
        <authorList>
            <person name="Kawahara Y."/>
            <person name="de la Bastide M."/>
            <person name="Hamilton J.P."/>
            <person name="Kanamori H."/>
            <person name="McCombie W.R."/>
            <person name="Ouyang S."/>
            <person name="Schwartz D.C."/>
            <person name="Tanaka T."/>
            <person name="Wu J."/>
            <person name="Zhou S."/>
            <person name="Childs K.L."/>
            <person name="Davidson R.M."/>
            <person name="Lin H."/>
            <person name="Quesada-Ocampo L."/>
            <person name="Vaillancourt B."/>
            <person name="Sakai H."/>
            <person name="Lee S.S."/>
            <person name="Kim J."/>
            <person name="Numa H."/>
            <person name="Itoh T."/>
            <person name="Buell C.R."/>
            <person name="Matsumoto T."/>
        </authorList>
    </citation>
    <scope>NUCLEOTIDE SEQUENCE [LARGE SCALE GENOMIC DNA]</scope>
    <source>
        <strain evidence="3">cv. Nipponbare</strain>
    </source>
</reference>
<feature type="non-terminal residue" evidence="2">
    <location>
        <position position="1"/>
    </location>
</feature>
<proteinExistence type="predicted"/>
<accession>A0A0P0VBE3</accession>
<evidence type="ECO:0000256" key="1">
    <source>
        <dbReference type="SAM" id="MobiDB-lite"/>
    </source>
</evidence>
<reference evidence="3" key="1">
    <citation type="journal article" date="2005" name="Nature">
        <title>The map-based sequence of the rice genome.</title>
        <authorList>
            <consortium name="International rice genome sequencing project (IRGSP)"/>
            <person name="Matsumoto T."/>
            <person name="Wu J."/>
            <person name="Kanamori H."/>
            <person name="Katayose Y."/>
            <person name="Fujisawa M."/>
            <person name="Namiki N."/>
            <person name="Mizuno H."/>
            <person name="Yamamoto K."/>
            <person name="Antonio B.A."/>
            <person name="Baba T."/>
            <person name="Sakata K."/>
            <person name="Nagamura Y."/>
            <person name="Aoki H."/>
            <person name="Arikawa K."/>
            <person name="Arita K."/>
            <person name="Bito T."/>
            <person name="Chiden Y."/>
            <person name="Fujitsuka N."/>
            <person name="Fukunaka R."/>
            <person name="Hamada M."/>
            <person name="Harada C."/>
            <person name="Hayashi A."/>
            <person name="Hijishita S."/>
            <person name="Honda M."/>
            <person name="Hosokawa S."/>
            <person name="Ichikawa Y."/>
            <person name="Idonuma A."/>
            <person name="Iijima M."/>
            <person name="Ikeda M."/>
            <person name="Ikeno M."/>
            <person name="Ito K."/>
            <person name="Ito S."/>
            <person name="Ito T."/>
            <person name="Ito Y."/>
            <person name="Ito Y."/>
            <person name="Iwabuchi A."/>
            <person name="Kamiya K."/>
            <person name="Karasawa W."/>
            <person name="Kurita K."/>
            <person name="Katagiri S."/>
            <person name="Kikuta A."/>
            <person name="Kobayashi H."/>
            <person name="Kobayashi N."/>
            <person name="Machita K."/>
            <person name="Maehara T."/>
            <person name="Masukawa M."/>
            <person name="Mizubayashi T."/>
            <person name="Mukai Y."/>
            <person name="Nagasaki H."/>
            <person name="Nagata Y."/>
            <person name="Naito S."/>
            <person name="Nakashima M."/>
            <person name="Nakama Y."/>
            <person name="Nakamichi Y."/>
            <person name="Nakamura M."/>
            <person name="Meguro A."/>
            <person name="Negishi M."/>
            <person name="Ohta I."/>
            <person name="Ohta T."/>
            <person name="Okamoto M."/>
            <person name="Ono N."/>
            <person name="Saji S."/>
            <person name="Sakaguchi M."/>
            <person name="Sakai K."/>
            <person name="Shibata M."/>
            <person name="Shimokawa T."/>
            <person name="Song J."/>
            <person name="Takazaki Y."/>
            <person name="Terasawa K."/>
            <person name="Tsugane M."/>
            <person name="Tsuji K."/>
            <person name="Ueda S."/>
            <person name="Waki K."/>
            <person name="Yamagata H."/>
            <person name="Yamamoto M."/>
            <person name="Yamamoto S."/>
            <person name="Yamane H."/>
            <person name="Yoshiki S."/>
            <person name="Yoshihara R."/>
            <person name="Yukawa K."/>
            <person name="Zhong H."/>
            <person name="Yano M."/>
            <person name="Yuan Q."/>
            <person name="Ouyang S."/>
            <person name="Liu J."/>
            <person name="Jones K.M."/>
            <person name="Gansberger K."/>
            <person name="Moffat K."/>
            <person name="Hill J."/>
            <person name="Bera J."/>
            <person name="Fadrosh D."/>
            <person name="Jin S."/>
            <person name="Johri S."/>
            <person name="Kim M."/>
            <person name="Overton L."/>
            <person name="Reardon M."/>
            <person name="Tsitrin T."/>
            <person name="Vuong H."/>
            <person name="Weaver B."/>
            <person name="Ciecko A."/>
            <person name="Tallon L."/>
            <person name="Jackson J."/>
            <person name="Pai G."/>
            <person name="Aken S.V."/>
            <person name="Utterback T."/>
            <person name="Reidmuller S."/>
            <person name="Feldblyum T."/>
            <person name="Hsiao J."/>
            <person name="Zismann V."/>
            <person name="Iobst S."/>
            <person name="de Vazeille A.R."/>
            <person name="Buell C.R."/>
            <person name="Ying K."/>
            <person name="Li Y."/>
            <person name="Lu T."/>
            <person name="Huang Y."/>
            <person name="Zhao Q."/>
            <person name="Feng Q."/>
            <person name="Zhang L."/>
            <person name="Zhu J."/>
            <person name="Weng Q."/>
            <person name="Mu J."/>
            <person name="Lu Y."/>
            <person name="Fan D."/>
            <person name="Liu Y."/>
            <person name="Guan J."/>
            <person name="Zhang Y."/>
            <person name="Yu S."/>
            <person name="Liu X."/>
            <person name="Zhang Y."/>
            <person name="Hong G."/>
            <person name="Han B."/>
            <person name="Choisne N."/>
            <person name="Demange N."/>
            <person name="Orjeda G."/>
            <person name="Samain S."/>
            <person name="Cattolico L."/>
            <person name="Pelletier E."/>
            <person name="Couloux A."/>
            <person name="Segurens B."/>
            <person name="Wincker P."/>
            <person name="D'Hont A."/>
            <person name="Scarpelli C."/>
            <person name="Weissenbach J."/>
            <person name="Salanoubat M."/>
            <person name="Quetier F."/>
            <person name="Yu Y."/>
            <person name="Kim H.R."/>
            <person name="Rambo T."/>
            <person name="Currie J."/>
            <person name="Collura K."/>
            <person name="Luo M."/>
            <person name="Yang T."/>
            <person name="Ammiraju J.S.S."/>
            <person name="Engler F."/>
            <person name="Soderlund C."/>
            <person name="Wing R.A."/>
            <person name="Palmer L.E."/>
            <person name="de la Bastide M."/>
            <person name="Spiegel L."/>
            <person name="Nascimento L."/>
            <person name="Zutavern T."/>
            <person name="O'Shaughnessy A."/>
            <person name="Dike S."/>
            <person name="Dedhia N."/>
            <person name="Preston R."/>
            <person name="Balija V."/>
            <person name="McCombie W.R."/>
            <person name="Chow T."/>
            <person name="Chen H."/>
            <person name="Chung M."/>
            <person name="Chen C."/>
            <person name="Shaw J."/>
            <person name="Wu H."/>
            <person name="Hsiao K."/>
            <person name="Chao Y."/>
            <person name="Chu M."/>
            <person name="Cheng C."/>
            <person name="Hour A."/>
            <person name="Lee P."/>
            <person name="Lin S."/>
            <person name="Lin Y."/>
            <person name="Liou J."/>
            <person name="Liu S."/>
            <person name="Hsing Y."/>
            <person name="Raghuvanshi S."/>
            <person name="Mohanty A."/>
            <person name="Bharti A.K."/>
            <person name="Gaur A."/>
            <person name="Gupta V."/>
            <person name="Kumar D."/>
            <person name="Ravi V."/>
            <person name="Vij S."/>
            <person name="Kapur A."/>
            <person name="Khurana P."/>
            <person name="Khurana P."/>
            <person name="Khurana J.P."/>
            <person name="Tyagi A.K."/>
            <person name="Gaikwad K."/>
            <person name="Singh A."/>
            <person name="Dalal V."/>
            <person name="Srivastava S."/>
            <person name="Dixit A."/>
            <person name="Pal A.K."/>
            <person name="Ghazi I.A."/>
            <person name="Yadav M."/>
            <person name="Pandit A."/>
            <person name="Bhargava A."/>
            <person name="Sureshbabu K."/>
            <person name="Batra K."/>
            <person name="Sharma T.R."/>
            <person name="Mohapatra T."/>
            <person name="Singh N.K."/>
            <person name="Messing J."/>
            <person name="Nelson A.B."/>
            <person name="Fuks G."/>
            <person name="Kavchok S."/>
            <person name="Keizer G."/>
            <person name="Linton E."/>
            <person name="Llaca V."/>
            <person name="Song R."/>
            <person name="Tanyolac B."/>
            <person name="Young S."/>
            <person name="Ho-Il K."/>
            <person name="Hahn J.H."/>
            <person name="Sangsakoo G."/>
            <person name="Vanavichit A."/>
            <person name="de Mattos Luiz.A.T."/>
            <person name="Zimmer P.D."/>
            <person name="Malone G."/>
            <person name="Dellagostin O."/>
            <person name="de Oliveira A.C."/>
            <person name="Bevan M."/>
            <person name="Bancroft I."/>
            <person name="Minx P."/>
            <person name="Cordum H."/>
            <person name="Wilson R."/>
            <person name="Cheng Z."/>
            <person name="Jin W."/>
            <person name="Jiang J."/>
            <person name="Leong S.A."/>
            <person name="Iwama H."/>
            <person name="Gojobori T."/>
            <person name="Itoh T."/>
            <person name="Niimura Y."/>
            <person name="Fujii Y."/>
            <person name="Habara T."/>
            <person name="Sakai H."/>
            <person name="Sato Y."/>
            <person name="Wilson G."/>
            <person name="Kumar K."/>
            <person name="McCouch S."/>
            <person name="Juretic N."/>
            <person name="Hoen D."/>
            <person name="Wright S."/>
            <person name="Bruskiewich R."/>
            <person name="Bureau T."/>
            <person name="Miyao A."/>
            <person name="Hirochika H."/>
            <person name="Nishikawa T."/>
            <person name="Kadowaki K."/>
            <person name="Sugiura M."/>
            <person name="Burr B."/>
            <person name="Sasaki T."/>
        </authorList>
    </citation>
    <scope>NUCLEOTIDE SEQUENCE [LARGE SCALE GENOMIC DNA]</scope>
    <source>
        <strain evidence="3">cv. Nipponbare</strain>
    </source>
</reference>
<evidence type="ECO:0000313" key="3">
    <source>
        <dbReference type="Proteomes" id="UP000059680"/>
    </source>
</evidence>
<dbReference type="EMBL" id="AP014957">
    <property type="protein sequence ID" value="BAS75627.1"/>
    <property type="molecule type" value="Genomic_DNA"/>
</dbReference>
<dbReference type="PaxDb" id="39947-A0A0P0VBE3"/>
<evidence type="ECO:0000313" key="2">
    <source>
        <dbReference type="EMBL" id="BAS75627.1"/>
    </source>
</evidence>
<name>A0A0P0VBE3_ORYSJ</name>
<protein>
    <submittedName>
        <fullName evidence="2">Os01g0888022 protein</fullName>
    </submittedName>
</protein>
<sequence>VQPWWTMLPSYELFADGKLLLLRPQPHRSGGAEEGEYDGGTPPVPELAMTEWTERPVVVAEAFEPYVFSPMAPTCSSKWRSCSALTSASPSLSATTATSSIEILQLLGDSCAHARRRSGLPLASR</sequence>